<comment type="caution">
    <text evidence="2">The sequence shown here is derived from an EMBL/GenBank/DDBJ whole genome shotgun (WGS) entry which is preliminary data.</text>
</comment>
<dbReference type="STRING" id="133383.A0A1R0H2P9"/>
<evidence type="ECO:0000313" key="3">
    <source>
        <dbReference type="Proteomes" id="UP000187455"/>
    </source>
</evidence>
<feature type="compositionally biased region" description="Polar residues" evidence="1">
    <location>
        <begin position="35"/>
        <end position="51"/>
    </location>
</feature>
<keyword evidence="3" id="KW-1185">Reference proteome</keyword>
<name>A0A1R0H2P9_9FUNG</name>
<feature type="compositionally biased region" description="Low complexity" evidence="1">
    <location>
        <begin position="498"/>
        <end position="510"/>
    </location>
</feature>
<accession>A0A1R0H2P9</accession>
<feature type="compositionally biased region" description="Polar residues" evidence="1">
    <location>
        <begin position="1"/>
        <end position="24"/>
    </location>
</feature>
<protein>
    <submittedName>
        <fullName evidence="2">Uncharacterized protein</fullName>
    </submittedName>
</protein>
<dbReference type="AlphaFoldDB" id="A0A1R0H2P9"/>
<dbReference type="EMBL" id="LSSL01000908">
    <property type="protein sequence ID" value="OLY83434.1"/>
    <property type="molecule type" value="Genomic_DNA"/>
</dbReference>
<evidence type="ECO:0000256" key="1">
    <source>
        <dbReference type="SAM" id="MobiDB-lite"/>
    </source>
</evidence>
<organism evidence="2 3">
    <name type="scientific">Smittium mucronatum</name>
    <dbReference type="NCBI Taxonomy" id="133383"/>
    <lineage>
        <taxon>Eukaryota</taxon>
        <taxon>Fungi</taxon>
        <taxon>Fungi incertae sedis</taxon>
        <taxon>Zoopagomycota</taxon>
        <taxon>Kickxellomycotina</taxon>
        <taxon>Harpellomycetes</taxon>
        <taxon>Harpellales</taxon>
        <taxon>Legeriomycetaceae</taxon>
        <taxon>Smittium</taxon>
    </lineage>
</organism>
<gene>
    <name evidence="2" type="ORF">AYI68_g2425</name>
</gene>
<reference evidence="2 3" key="1">
    <citation type="journal article" date="2016" name="Mol. Biol. Evol.">
        <title>Genome-Wide Survey of Gut Fungi (Harpellales) Reveals the First Horizontally Transferred Ubiquitin Gene from a Mosquito Host.</title>
        <authorList>
            <person name="Wang Y."/>
            <person name="White M.M."/>
            <person name="Kvist S."/>
            <person name="Moncalvo J.M."/>
        </authorList>
    </citation>
    <scope>NUCLEOTIDE SEQUENCE [LARGE SCALE GENOMIC DNA]</scope>
    <source>
        <strain evidence="2 3">ALG-7-W6</strain>
    </source>
</reference>
<proteinExistence type="predicted"/>
<evidence type="ECO:0000313" key="2">
    <source>
        <dbReference type="EMBL" id="OLY83434.1"/>
    </source>
</evidence>
<dbReference type="Proteomes" id="UP000187455">
    <property type="component" value="Unassembled WGS sequence"/>
</dbReference>
<sequence>MESQVKYSLNHQSLSSHMDNSEPLNPTPKRDLSRNARTLFNNGDSQNSLTPQYLSQNIDNSQFFIGPTQNQVKKVDFLSPIDSSKDYNSKDYNSQNFMEEILNDDQKILNQKILKRISSSDFENEDPLKCSNSVNITIQETENSDKSILKNDSGILIYDSLKLISSQDEIPYKKSLELASDLNTQINKRKKSIDDISTNLSHSKTLIGFIQSNPKKRKPLPKKDIPLNGALDTKFKNVINKFSVDESIDMIQANPCSIGKFDSARNNKVNNNLSHENESKVNNSQNFDNDLINYKYSDSSNSTDIIPETQLPSLDSLPSSSMGDFLYKNYAEPIFSQEINPKKSLLYEKKTSEDGDFEYQSVKDSQIPVKANIIENSNKSKCIFTPFNIGEVESEHLESSQTKNIAPIKDTILKSYFEKTINIKGFENLNSVFNDDISEDIGEDFTANSPRLDEKTPKPSNDNIIIRKTPKLNSKKLSNFRGKPSFTFSRASDENRKSSNSSSSSIPKYKPITKSKRPFSRNIGYPLEFNDASSTKKCDGGSEEPTNIAEKIKNGSKTSLNKNSEDNFNDDFSFDSPNKATENHYSIASKNTNKASSKPEFFANFGGSSTKVSNLLFKPIEIGLQKSPSAELVRDLSISTPTSGERFQTIFSASTCNQSEPKSDSLKWIWYVSPGNNKFLAPVLLAPNSDNNIKTPNSFNYTTFNQIPSSKRKSEVKKCGISITNVDKVLKISIKNVFSLVSKKITVGDRVWATRKRKRTLETGTIISMTKPPGFNYNWFDSRGKLAKSKIPCFNIKFDKDEEIQMIAINKVHSTPALLDLPSTPLKTLTMKTPSRGVNGVIYENISSSVTSLLKGFNNNIQSRKNIASGFKNNNDFFPKEKVPISNSNPENSIFKGITFLITFSPMFARSFSKSDTVLYLLDILGAHELSKTWSKQTCKMWTNRHKLNDHISRFPMHYLQVFVWFGKWYKNCFDNMGTEKC</sequence>
<feature type="region of interest" description="Disordered" evidence="1">
    <location>
        <begin position="1"/>
        <end position="51"/>
    </location>
</feature>
<dbReference type="OrthoDB" id="129353at2759"/>
<feature type="region of interest" description="Disordered" evidence="1">
    <location>
        <begin position="444"/>
        <end position="575"/>
    </location>
</feature>